<sequence>MASVTLFNAVIFNTERIPPGGAAGYWVGPHAKLGSGTVTVTAHGLTGAVSGAMILGVELLKTRAEGAGGNPNPYLDITVRNHGTNYCPYVRLMVSTVNP</sequence>
<evidence type="ECO:0000313" key="1">
    <source>
        <dbReference type="EMBL" id="MEV4683276.1"/>
    </source>
</evidence>
<organism evidence="1 2">
    <name type="scientific">Streptomyces kurssanovii</name>
    <dbReference type="NCBI Taxonomy" id="67312"/>
    <lineage>
        <taxon>Bacteria</taxon>
        <taxon>Bacillati</taxon>
        <taxon>Actinomycetota</taxon>
        <taxon>Actinomycetes</taxon>
        <taxon>Kitasatosporales</taxon>
        <taxon>Streptomycetaceae</taxon>
        <taxon>Streptomyces</taxon>
    </lineage>
</organism>
<dbReference type="Proteomes" id="UP001552521">
    <property type="component" value="Unassembled WGS sequence"/>
</dbReference>
<name>A0ABV3HY08_9ACTN</name>
<comment type="caution">
    <text evidence="1">The sequence shown here is derived from an EMBL/GenBank/DDBJ whole genome shotgun (WGS) entry which is preliminary data.</text>
</comment>
<protein>
    <submittedName>
        <fullName evidence="1">Uncharacterized protein</fullName>
    </submittedName>
</protein>
<dbReference type="RefSeq" id="WP_364596527.1">
    <property type="nucleotide sequence ID" value="NZ_JBFAQK010000030.1"/>
</dbReference>
<dbReference type="EMBL" id="JBFAQK010000030">
    <property type="protein sequence ID" value="MEV4683276.1"/>
    <property type="molecule type" value="Genomic_DNA"/>
</dbReference>
<reference evidence="1 2" key="1">
    <citation type="submission" date="2024-06" db="EMBL/GenBank/DDBJ databases">
        <title>The Natural Products Discovery Center: Release of the First 8490 Sequenced Strains for Exploring Actinobacteria Biosynthetic Diversity.</title>
        <authorList>
            <person name="Kalkreuter E."/>
            <person name="Kautsar S.A."/>
            <person name="Yang D."/>
            <person name="Bader C.D."/>
            <person name="Teijaro C.N."/>
            <person name="Fluegel L."/>
            <person name="Davis C.M."/>
            <person name="Simpson J.R."/>
            <person name="Lauterbach L."/>
            <person name="Steele A.D."/>
            <person name="Gui C."/>
            <person name="Meng S."/>
            <person name="Li G."/>
            <person name="Viehrig K."/>
            <person name="Ye F."/>
            <person name="Su P."/>
            <person name="Kiefer A.F."/>
            <person name="Nichols A."/>
            <person name="Cepeda A.J."/>
            <person name="Yan W."/>
            <person name="Fan B."/>
            <person name="Jiang Y."/>
            <person name="Adhikari A."/>
            <person name="Zheng C.-J."/>
            <person name="Schuster L."/>
            <person name="Cowan T.M."/>
            <person name="Smanski M.J."/>
            <person name="Chevrette M.G."/>
            <person name="De Carvalho L.P.S."/>
            <person name="Shen B."/>
        </authorList>
    </citation>
    <scope>NUCLEOTIDE SEQUENCE [LARGE SCALE GENOMIC DNA]</scope>
    <source>
        <strain evidence="1 2">NPDC049344</strain>
    </source>
</reference>
<accession>A0ABV3HY08</accession>
<evidence type="ECO:0000313" key="2">
    <source>
        <dbReference type="Proteomes" id="UP001552521"/>
    </source>
</evidence>
<keyword evidence="2" id="KW-1185">Reference proteome</keyword>
<proteinExistence type="predicted"/>
<gene>
    <name evidence="1" type="ORF">AB0K36_21115</name>
</gene>